<keyword evidence="2" id="KW-1185">Reference proteome</keyword>
<dbReference type="RefSeq" id="WP_316004002.1">
    <property type="nucleotide sequence ID" value="NZ_JAWDIT010000002.1"/>
</dbReference>
<evidence type="ECO:0008006" key="3">
    <source>
        <dbReference type="Google" id="ProtNLM"/>
    </source>
</evidence>
<sequence>MTKYVQEIAWGDRRPTLGGVIGSWSAYVSQIAADMAKYPAEVIGIFGYDDFIGALFTRNALERGMRQLSVSDQDGEFYIVKTIDEYFQSLTRDDPGRLVGTSEPLFAGLVDDDSY</sequence>
<name>A0ABU3SKY9_9MICO</name>
<protein>
    <recommendedName>
        <fullName evidence="3">LacI family transcriptional regulator</fullName>
    </recommendedName>
</protein>
<dbReference type="EMBL" id="JAWDIT010000002">
    <property type="protein sequence ID" value="MDU0345430.1"/>
    <property type="molecule type" value="Genomic_DNA"/>
</dbReference>
<reference evidence="1 2" key="1">
    <citation type="submission" date="2023-09" db="EMBL/GenBank/DDBJ databases">
        <title>Microbacterium fusihabitans sp. nov., Microbacterium phycihabitans sp. nov., and Microbacterium cervinum sp. nov., isolated from dried seaweeds of beach.</title>
        <authorList>
            <person name="Lee S.D."/>
        </authorList>
    </citation>
    <scope>NUCLEOTIDE SEQUENCE [LARGE SCALE GENOMIC DNA]</scope>
    <source>
        <strain evidence="1 2">KSW2-29</strain>
    </source>
</reference>
<accession>A0ABU3SKY9</accession>
<proteinExistence type="predicted"/>
<comment type="caution">
    <text evidence="1">The sequence shown here is derived from an EMBL/GenBank/DDBJ whole genome shotgun (WGS) entry which is preliminary data.</text>
</comment>
<organism evidence="1 2">
    <name type="scientific">Microbacterium phycohabitans</name>
    <dbReference type="NCBI Taxonomy" id="3075993"/>
    <lineage>
        <taxon>Bacteria</taxon>
        <taxon>Bacillati</taxon>
        <taxon>Actinomycetota</taxon>
        <taxon>Actinomycetes</taxon>
        <taxon>Micrococcales</taxon>
        <taxon>Microbacteriaceae</taxon>
        <taxon>Microbacterium</taxon>
    </lineage>
</organism>
<gene>
    <name evidence="1" type="ORF">RWH44_06895</name>
</gene>
<dbReference type="Proteomes" id="UP001261125">
    <property type="component" value="Unassembled WGS sequence"/>
</dbReference>
<evidence type="ECO:0000313" key="1">
    <source>
        <dbReference type="EMBL" id="MDU0345430.1"/>
    </source>
</evidence>
<evidence type="ECO:0000313" key="2">
    <source>
        <dbReference type="Proteomes" id="UP001261125"/>
    </source>
</evidence>